<proteinExistence type="predicted"/>
<name>A0ACC3Z0U8_COLTU</name>
<dbReference type="EMBL" id="VUJX02000004">
    <property type="protein sequence ID" value="KAL0937694.1"/>
    <property type="molecule type" value="Genomic_DNA"/>
</dbReference>
<comment type="caution">
    <text evidence="1">The sequence shown here is derived from an EMBL/GenBank/DDBJ whole genome shotgun (WGS) entry which is preliminary data.</text>
</comment>
<gene>
    <name evidence="1" type="ORF">CTRU02_207426</name>
</gene>
<protein>
    <submittedName>
        <fullName evidence="1">Uncharacterized protein</fullName>
    </submittedName>
</protein>
<reference evidence="1 2" key="1">
    <citation type="journal article" date="2020" name="Phytopathology">
        <title>Genome Sequence Resources of Colletotrichum truncatum, C. plurivorum, C. musicola, and C. sojae: Four Species Pathogenic to Soybean (Glycine max).</title>
        <authorList>
            <person name="Rogerio F."/>
            <person name="Boufleur T.R."/>
            <person name="Ciampi-Guillardi M."/>
            <person name="Sukno S.A."/>
            <person name="Thon M.R."/>
            <person name="Massola Junior N.S."/>
            <person name="Baroncelli R."/>
        </authorList>
    </citation>
    <scope>NUCLEOTIDE SEQUENCE [LARGE SCALE GENOMIC DNA]</scope>
    <source>
        <strain evidence="1 2">CMES1059</strain>
    </source>
</reference>
<evidence type="ECO:0000313" key="1">
    <source>
        <dbReference type="EMBL" id="KAL0937694.1"/>
    </source>
</evidence>
<evidence type="ECO:0000313" key="2">
    <source>
        <dbReference type="Proteomes" id="UP000805649"/>
    </source>
</evidence>
<organism evidence="1 2">
    <name type="scientific">Colletotrichum truncatum</name>
    <name type="common">Anthracnose fungus</name>
    <name type="synonym">Colletotrichum capsici</name>
    <dbReference type="NCBI Taxonomy" id="5467"/>
    <lineage>
        <taxon>Eukaryota</taxon>
        <taxon>Fungi</taxon>
        <taxon>Dikarya</taxon>
        <taxon>Ascomycota</taxon>
        <taxon>Pezizomycotina</taxon>
        <taxon>Sordariomycetes</taxon>
        <taxon>Hypocreomycetidae</taxon>
        <taxon>Glomerellales</taxon>
        <taxon>Glomerellaceae</taxon>
        <taxon>Colletotrichum</taxon>
        <taxon>Colletotrichum truncatum species complex</taxon>
    </lineage>
</organism>
<accession>A0ACC3Z0U8</accession>
<keyword evidence="2" id="KW-1185">Reference proteome</keyword>
<dbReference type="Proteomes" id="UP000805649">
    <property type="component" value="Unassembled WGS sequence"/>
</dbReference>
<sequence>MNMRSFTNIAVVAFLTSVVSAAPAAHPNKPITTATSITKDNNSSLVRDPLTNEALVKYQKSWMNYCYGAEKIEMTGCMDLMYDTYPNFPPEHTNNSDDVSIHPPKPTDWVLHSHATNGENNKDVKANERLVERSEPNVAAAAAAAARITEADNNAMNYDEILEYEIGKRQKCYCDGEPKFTADKFAACLEKLYHAYPGFPADFPHDVNGKPDGCGSSFDAKGDPLTVSDGIPQMTPISLAMPETSDSDSGVVVERHG</sequence>